<feature type="chain" id="PRO_5010564605" description="DUF3313 domain-containing protein" evidence="1">
    <location>
        <begin position="21"/>
        <end position="226"/>
    </location>
</feature>
<evidence type="ECO:0008006" key="4">
    <source>
        <dbReference type="Google" id="ProtNLM"/>
    </source>
</evidence>
<dbReference type="AlphaFoldDB" id="A0A1H3VQB1"/>
<reference evidence="2 3" key="1">
    <citation type="submission" date="2016-10" db="EMBL/GenBank/DDBJ databases">
        <authorList>
            <person name="de Groot N.N."/>
        </authorList>
    </citation>
    <scope>NUCLEOTIDE SEQUENCE [LARGE SCALE GENOMIC DNA]</scope>
    <source>
        <strain evidence="2 3">ATCC 29281</strain>
    </source>
</reference>
<protein>
    <recommendedName>
        <fullName evidence="4">DUF3313 domain-containing protein</fullName>
    </recommendedName>
</protein>
<evidence type="ECO:0000313" key="2">
    <source>
        <dbReference type="EMBL" id="SDZ76966.1"/>
    </source>
</evidence>
<dbReference type="eggNOG" id="ENOG502ZCGM">
    <property type="taxonomic scope" value="Bacteria"/>
</dbReference>
<feature type="signal peptide" evidence="1">
    <location>
        <begin position="1"/>
        <end position="20"/>
    </location>
</feature>
<organism evidence="2 3">
    <name type="scientific">Lonsdalea quercina</name>
    <dbReference type="NCBI Taxonomy" id="71657"/>
    <lineage>
        <taxon>Bacteria</taxon>
        <taxon>Pseudomonadati</taxon>
        <taxon>Pseudomonadota</taxon>
        <taxon>Gammaproteobacteria</taxon>
        <taxon>Enterobacterales</taxon>
        <taxon>Pectobacteriaceae</taxon>
        <taxon>Lonsdalea</taxon>
    </lineage>
</organism>
<dbReference type="RefSeq" id="WP_026743106.1">
    <property type="nucleotide sequence ID" value="NZ_FNQS01000001.1"/>
</dbReference>
<dbReference type="InterPro" id="IPR021747">
    <property type="entry name" value="DUF3313"/>
</dbReference>
<evidence type="ECO:0000256" key="1">
    <source>
        <dbReference type="SAM" id="SignalP"/>
    </source>
</evidence>
<sequence>MSILTQVVRSSAMIVAIALAGCAGTQPARYAGIESSSQWQPNTGAESDRIPFRYAAPVDWTKYTHVILDPVTVYPGNDNQFGDMDPNDRLALAKYMQDRFSESLRSRFTETKTPTPAAIRIKLTLTGAETTTQVVGTVTKFDLAGGPYNIVQALRGKEGMLSGSVSYAVEIYDAASNRLLNAYVAKQYPNAMNVGATIGSLSAAEVGINKGADELVDMLKSPAPAE</sequence>
<dbReference type="Proteomes" id="UP000187280">
    <property type="component" value="Unassembled WGS sequence"/>
</dbReference>
<proteinExistence type="predicted"/>
<dbReference type="STRING" id="71657.SAMN02982996_00137"/>
<dbReference type="GeneID" id="97763084"/>
<gene>
    <name evidence="2" type="ORF">SAMN02982996_00137</name>
</gene>
<name>A0A1H3VQB1_9GAMM</name>
<keyword evidence="1" id="KW-0732">Signal</keyword>
<keyword evidence="3" id="KW-1185">Reference proteome</keyword>
<accession>A0A1H3VQB1</accession>
<dbReference type="Pfam" id="PF11769">
    <property type="entry name" value="DUF3313"/>
    <property type="match status" value="1"/>
</dbReference>
<evidence type="ECO:0000313" key="3">
    <source>
        <dbReference type="Proteomes" id="UP000187280"/>
    </source>
</evidence>
<dbReference type="EMBL" id="FNQS01000001">
    <property type="protein sequence ID" value="SDZ76966.1"/>
    <property type="molecule type" value="Genomic_DNA"/>
</dbReference>